<sequence length="261" mass="29897">MKKFLRLEAIFIKQYLKQLIEYKSDFCVGMIGMLLTQGLNILFISIIFGQIPSLNGWSFKQIAFIYGFSLIPKSIDHLFFDNLWAVGQRLVWKGEFDKYMTRPLNPLFHVLVEHFQVDAFGELIIGISLLTLNISVVQWDWLKVCVFIIAIPFATLIYTSLKIIAASMAFWSKQAGSIMYVFYMMNDFSKYPLSIYNKGIRAIISFVIPFAFTAFYPANYLITGQNFAFHIGGLLVISVLLFCLALKIWDRGLCVYESAGS</sequence>
<protein>
    <recommendedName>
        <fullName evidence="4">Multidrug ABC transporter permease</fullName>
    </recommendedName>
</protein>
<feature type="transmembrane region" description="Helical" evidence="1">
    <location>
        <begin position="115"/>
        <end position="134"/>
    </location>
</feature>
<evidence type="ECO:0000256" key="1">
    <source>
        <dbReference type="SAM" id="Phobius"/>
    </source>
</evidence>
<evidence type="ECO:0008006" key="4">
    <source>
        <dbReference type="Google" id="ProtNLM"/>
    </source>
</evidence>
<keyword evidence="1" id="KW-0472">Membrane</keyword>
<gene>
    <name evidence="2" type="ORF">RsY01_1152</name>
</gene>
<feature type="transmembrane region" description="Helical" evidence="1">
    <location>
        <begin position="26"/>
        <end position="48"/>
    </location>
</feature>
<comment type="caution">
    <text evidence="2">The sequence shown here is derived from an EMBL/GenBank/DDBJ whole genome shotgun (WGS) entry which is preliminary data.</text>
</comment>
<organism evidence="2 3">
    <name type="scientific">Pseudolactococcus reticulitermitis</name>
    <dbReference type="NCBI Taxonomy" id="2025039"/>
    <lineage>
        <taxon>Bacteria</taxon>
        <taxon>Bacillati</taxon>
        <taxon>Bacillota</taxon>
        <taxon>Bacilli</taxon>
        <taxon>Lactobacillales</taxon>
        <taxon>Streptococcaceae</taxon>
        <taxon>Pseudolactococcus</taxon>
    </lineage>
</organism>
<dbReference type="OrthoDB" id="9788195at2"/>
<dbReference type="RefSeq" id="WP_094784591.1">
    <property type="nucleotide sequence ID" value="NZ_BEDT01000002.1"/>
</dbReference>
<dbReference type="InterPro" id="IPR010390">
    <property type="entry name" value="ABC-2_transporter-like"/>
</dbReference>
<dbReference type="PANTHER" id="PTHR36833:SF1">
    <property type="entry name" value="INTEGRAL MEMBRANE TRANSPORT PROTEIN"/>
    <property type="match status" value="1"/>
</dbReference>
<feature type="transmembrane region" description="Helical" evidence="1">
    <location>
        <begin position="141"/>
        <end position="158"/>
    </location>
</feature>
<proteinExistence type="predicted"/>
<dbReference type="EMBL" id="BEDT01000002">
    <property type="protein sequence ID" value="GAX47552.1"/>
    <property type="molecule type" value="Genomic_DNA"/>
</dbReference>
<feature type="transmembrane region" description="Helical" evidence="1">
    <location>
        <begin position="228"/>
        <end position="249"/>
    </location>
</feature>
<reference evidence="3" key="1">
    <citation type="submission" date="2017-08" db="EMBL/GenBank/DDBJ databases">
        <title>Draft genome sequence of Lactococcus sp. strain Rs-Y01, isolated from the gut of the lower termite Reticulitermes speratus.</title>
        <authorList>
            <person name="Ohkuma M."/>
            <person name="Yuki M."/>
        </authorList>
    </citation>
    <scope>NUCLEOTIDE SEQUENCE [LARGE SCALE GENOMIC DNA]</scope>
    <source>
        <strain evidence="3">Rs-Y01</strain>
    </source>
</reference>
<evidence type="ECO:0000313" key="2">
    <source>
        <dbReference type="EMBL" id="GAX47552.1"/>
    </source>
</evidence>
<dbReference type="Pfam" id="PF06182">
    <property type="entry name" value="ABC2_membrane_6"/>
    <property type="match status" value="1"/>
</dbReference>
<keyword evidence="3" id="KW-1185">Reference proteome</keyword>
<name>A0A224XC99_9LACT</name>
<dbReference type="Proteomes" id="UP000218689">
    <property type="component" value="Unassembled WGS sequence"/>
</dbReference>
<evidence type="ECO:0000313" key="3">
    <source>
        <dbReference type="Proteomes" id="UP000218689"/>
    </source>
</evidence>
<keyword evidence="1" id="KW-0812">Transmembrane</keyword>
<accession>A0A224XC99</accession>
<keyword evidence="1" id="KW-1133">Transmembrane helix</keyword>
<feature type="transmembrane region" description="Helical" evidence="1">
    <location>
        <begin position="203"/>
        <end position="222"/>
    </location>
</feature>
<dbReference type="PANTHER" id="PTHR36833">
    <property type="entry name" value="SLR0610 PROTEIN-RELATED"/>
    <property type="match status" value="1"/>
</dbReference>
<dbReference type="AlphaFoldDB" id="A0A224XC99"/>